<accession>A0A6A5ZXS9</accession>
<evidence type="ECO:0000313" key="3">
    <source>
        <dbReference type="Proteomes" id="UP000799770"/>
    </source>
</evidence>
<dbReference type="AlphaFoldDB" id="A0A6A5ZXS9"/>
<feature type="domain" description="DUF7730" evidence="1">
    <location>
        <begin position="27"/>
        <end position="161"/>
    </location>
</feature>
<reference evidence="2" key="1">
    <citation type="journal article" date="2020" name="Stud. Mycol.">
        <title>101 Dothideomycetes genomes: a test case for predicting lifestyles and emergence of pathogens.</title>
        <authorList>
            <person name="Haridas S."/>
            <person name="Albert R."/>
            <person name="Binder M."/>
            <person name="Bloem J."/>
            <person name="Labutti K."/>
            <person name="Salamov A."/>
            <person name="Andreopoulos B."/>
            <person name="Baker S."/>
            <person name="Barry K."/>
            <person name="Bills G."/>
            <person name="Bluhm B."/>
            <person name="Cannon C."/>
            <person name="Castanera R."/>
            <person name="Culley D."/>
            <person name="Daum C."/>
            <person name="Ezra D."/>
            <person name="Gonzalez J."/>
            <person name="Henrissat B."/>
            <person name="Kuo A."/>
            <person name="Liang C."/>
            <person name="Lipzen A."/>
            <person name="Lutzoni F."/>
            <person name="Magnuson J."/>
            <person name="Mondo S."/>
            <person name="Nolan M."/>
            <person name="Ohm R."/>
            <person name="Pangilinan J."/>
            <person name="Park H.-J."/>
            <person name="Ramirez L."/>
            <person name="Alfaro M."/>
            <person name="Sun H."/>
            <person name="Tritt A."/>
            <person name="Yoshinaga Y."/>
            <person name="Zwiers L.-H."/>
            <person name="Turgeon B."/>
            <person name="Goodwin S."/>
            <person name="Spatafora J."/>
            <person name="Crous P."/>
            <person name="Grigoriev I."/>
        </authorList>
    </citation>
    <scope>NUCLEOTIDE SEQUENCE</scope>
    <source>
        <strain evidence="2">CBS 627.86</strain>
    </source>
</reference>
<gene>
    <name evidence="2" type="ORF">BDV96DRAFT_639740</name>
</gene>
<dbReference type="Proteomes" id="UP000799770">
    <property type="component" value="Unassembled WGS sequence"/>
</dbReference>
<proteinExistence type="predicted"/>
<dbReference type="Pfam" id="PF24864">
    <property type="entry name" value="DUF7730"/>
    <property type="match status" value="1"/>
</dbReference>
<evidence type="ECO:0000313" key="2">
    <source>
        <dbReference type="EMBL" id="KAF2123198.1"/>
    </source>
</evidence>
<dbReference type="OrthoDB" id="5413827at2759"/>
<name>A0A6A5ZXS9_9PLEO</name>
<keyword evidence="3" id="KW-1185">Reference proteome</keyword>
<dbReference type="PANTHER" id="PTHR38790">
    <property type="entry name" value="2EXR DOMAIN-CONTAINING PROTEIN-RELATED"/>
    <property type="match status" value="1"/>
</dbReference>
<organism evidence="2 3">
    <name type="scientific">Lophiotrema nucula</name>
    <dbReference type="NCBI Taxonomy" id="690887"/>
    <lineage>
        <taxon>Eukaryota</taxon>
        <taxon>Fungi</taxon>
        <taxon>Dikarya</taxon>
        <taxon>Ascomycota</taxon>
        <taxon>Pezizomycotina</taxon>
        <taxon>Dothideomycetes</taxon>
        <taxon>Pleosporomycetidae</taxon>
        <taxon>Pleosporales</taxon>
        <taxon>Lophiotremataceae</taxon>
        <taxon>Lophiotrema</taxon>
    </lineage>
</organism>
<dbReference type="PANTHER" id="PTHR38790:SF4">
    <property type="entry name" value="2EXR DOMAIN-CONTAINING PROTEIN"/>
    <property type="match status" value="1"/>
</dbReference>
<evidence type="ECO:0000259" key="1">
    <source>
        <dbReference type="Pfam" id="PF24864"/>
    </source>
</evidence>
<dbReference type="InterPro" id="IPR056632">
    <property type="entry name" value="DUF7730"/>
</dbReference>
<sequence>MAASKIAMSNMSIEQVTDILQKTALNEKQSPLLRLPGEIRNKIWKYVTGGHVILVKNIGRPSMPWNAEPPTMLRFRLDSQFPKSDALYVPPGTEPPKLKPAERVSTLFTIGRVCRQIRAETRLIQYKGNIFHFDTIVSFSAFMKSLSLEKRNLITSVAIDPTFVFDMHLSLGFTPPAAEFRVLLPKLISIYINPSLLDMVNKPTDRDKILFAMAILDLGAERDRGLKFVLYDILSSGGPGL</sequence>
<protein>
    <recommendedName>
        <fullName evidence="1">DUF7730 domain-containing protein</fullName>
    </recommendedName>
</protein>
<dbReference type="EMBL" id="ML977310">
    <property type="protein sequence ID" value="KAF2123198.1"/>
    <property type="molecule type" value="Genomic_DNA"/>
</dbReference>